<comment type="catalytic activity">
    <reaction evidence="1">
        <text>ATP + protein L-histidine = ADP + protein N-phospho-L-histidine.</text>
        <dbReference type="EC" id="2.7.13.3"/>
    </reaction>
</comment>
<dbReference type="Gene3D" id="3.30.565.10">
    <property type="entry name" value="Histidine kinase-like ATPase, C-terminal domain"/>
    <property type="match status" value="1"/>
</dbReference>
<dbReference type="Pfam" id="PF02518">
    <property type="entry name" value="HATPase_c"/>
    <property type="match status" value="1"/>
</dbReference>
<dbReference type="AlphaFoldDB" id="A0A975BDU8"/>
<protein>
    <recommendedName>
        <fullName evidence="2">histidine kinase</fullName>
        <ecNumber evidence="2">2.7.13.3</ecNumber>
    </recommendedName>
</protein>
<evidence type="ECO:0000256" key="3">
    <source>
        <dbReference type="ARBA" id="ARBA00022553"/>
    </source>
</evidence>
<dbReference type="InterPro" id="IPR036890">
    <property type="entry name" value="HATPase_C_sf"/>
</dbReference>
<evidence type="ECO:0000256" key="5">
    <source>
        <dbReference type="ARBA" id="ARBA00022741"/>
    </source>
</evidence>
<dbReference type="InterPro" id="IPR029016">
    <property type="entry name" value="GAF-like_dom_sf"/>
</dbReference>
<evidence type="ECO:0000256" key="9">
    <source>
        <dbReference type="SAM" id="Coils"/>
    </source>
</evidence>
<reference evidence="11" key="1">
    <citation type="journal article" date="2021" name="Microb. Physiol.">
        <title>Proteogenomic Insights into the Physiology of Marine, Sulfate-Reducing, Filamentous Desulfonema limicola and Desulfonema magnum.</title>
        <authorList>
            <person name="Schnaars V."/>
            <person name="Wohlbrand L."/>
            <person name="Scheve S."/>
            <person name="Hinrichs C."/>
            <person name="Reinhardt R."/>
            <person name="Rabus R."/>
        </authorList>
    </citation>
    <scope>NUCLEOTIDE SEQUENCE</scope>
    <source>
        <strain evidence="11">5ac10</strain>
    </source>
</reference>
<keyword evidence="9" id="KW-0175">Coiled coil</keyword>
<keyword evidence="7" id="KW-0067">ATP-binding</keyword>
<keyword evidence="6 11" id="KW-0418">Kinase</keyword>
<dbReference type="Gene3D" id="1.20.5.1930">
    <property type="match status" value="1"/>
</dbReference>
<evidence type="ECO:0000256" key="2">
    <source>
        <dbReference type="ARBA" id="ARBA00012438"/>
    </source>
</evidence>
<dbReference type="PANTHER" id="PTHR24421:SF10">
    <property type="entry name" value="NITRATE_NITRITE SENSOR PROTEIN NARQ"/>
    <property type="match status" value="1"/>
</dbReference>
<keyword evidence="12" id="KW-1185">Reference proteome</keyword>
<keyword evidence="3" id="KW-0597">Phosphoprotein</keyword>
<evidence type="ECO:0000313" key="12">
    <source>
        <dbReference type="Proteomes" id="UP000663720"/>
    </source>
</evidence>
<dbReference type="Proteomes" id="UP000663720">
    <property type="component" value="Chromosome"/>
</dbReference>
<dbReference type="SUPFAM" id="SSF55874">
    <property type="entry name" value="ATPase domain of HSP90 chaperone/DNA topoisomerase II/histidine kinase"/>
    <property type="match status" value="1"/>
</dbReference>
<dbReference type="CDD" id="cd16917">
    <property type="entry name" value="HATPase_UhpB-NarQ-NarX-like"/>
    <property type="match status" value="1"/>
</dbReference>
<dbReference type="InterPro" id="IPR003594">
    <property type="entry name" value="HATPase_dom"/>
</dbReference>
<evidence type="ECO:0000259" key="10">
    <source>
        <dbReference type="SMART" id="SM00387"/>
    </source>
</evidence>
<dbReference type="GO" id="GO:0046983">
    <property type="term" value="F:protein dimerization activity"/>
    <property type="evidence" value="ECO:0007669"/>
    <property type="project" value="InterPro"/>
</dbReference>
<keyword evidence="4" id="KW-0808">Transferase</keyword>
<dbReference type="GO" id="GO:0016020">
    <property type="term" value="C:membrane"/>
    <property type="evidence" value="ECO:0007669"/>
    <property type="project" value="InterPro"/>
</dbReference>
<organism evidence="11 12">
    <name type="scientific">Desulfonema limicola</name>
    <dbReference type="NCBI Taxonomy" id="45656"/>
    <lineage>
        <taxon>Bacteria</taxon>
        <taxon>Pseudomonadati</taxon>
        <taxon>Thermodesulfobacteriota</taxon>
        <taxon>Desulfobacteria</taxon>
        <taxon>Desulfobacterales</taxon>
        <taxon>Desulfococcaceae</taxon>
        <taxon>Desulfonema</taxon>
    </lineage>
</organism>
<keyword evidence="8" id="KW-0902">Two-component regulatory system</keyword>
<dbReference type="InterPro" id="IPR011712">
    <property type="entry name" value="Sig_transdc_His_kin_sub3_dim/P"/>
</dbReference>
<feature type="domain" description="Histidine kinase/HSP90-like ATPase" evidence="10">
    <location>
        <begin position="337"/>
        <end position="435"/>
    </location>
</feature>
<dbReference type="GO" id="GO:0005524">
    <property type="term" value="F:ATP binding"/>
    <property type="evidence" value="ECO:0007669"/>
    <property type="project" value="UniProtKB-KW"/>
</dbReference>
<dbReference type="EC" id="2.7.13.3" evidence="2"/>
<evidence type="ECO:0000313" key="11">
    <source>
        <dbReference type="EMBL" id="QTA83526.1"/>
    </source>
</evidence>
<gene>
    <name evidence="11" type="ORF">dnl_59380</name>
</gene>
<keyword evidence="5" id="KW-0547">Nucleotide-binding</keyword>
<feature type="coiled-coil region" evidence="9">
    <location>
        <begin position="184"/>
        <end position="229"/>
    </location>
</feature>
<accession>A0A975BDU8</accession>
<dbReference type="KEGG" id="dli:dnl_59380"/>
<dbReference type="InterPro" id="IPR050482">
    <property type="entry name" value="Sensor_HK_TwoCompSys"/>
</dbReference>
<evidence type="ECO:0000256" key="7">
    <source>
        <dbReference type="ARBA" id="ARBA00022840"/>
    </source>
</evidence>
<dbReference type="SUPFAM" id="SSF55781">
    <property type="entry name" value="GAF domain-like"/>
    <property type="match status" value="1"/>
</dbReference>
<dbReference type="SMART" id="SM00387">
    <property type="entry name" value="HATPase_c"/>
    <property type="match status" value="1"/>
</dbReference>
<dbReference type="EMBL" id="CP061799">
    <property type="protein sequence ID" value="QTA83526.1"/>
    <property type="molecule type" value="Genomic_DNA"/>
</dbReference>
<dbReference type="Pfam" id="PF07730">
    <property type="entry name" value="HisKA_3"/>
    <property type="match status" value="1"/>
</dbReference>
<name>A0A975BDU8_9BACT</name>
<evidence type="ECO:0000256" key="4">
    <source>
        <dbReference type="ARBA" id="ARBA00022679"/>
    </source>
</evidence>
<sequence length="440" mass="50314">MESHNLNKDKYHNNISLEQQKIGHLNAVLNSIREVNRLIVTGKKREPLIKAFCESLVRNRGYHNAWIILIDEYNRVIASAEAGTGRDLNEILKKIETRDFTLCCRNILTHTKEFMVIQNPLEECVNCPVNHMHDGQGSMSARLEHDKKLYGMLTVSVPTVFSRDTEEHELFKDVADDIAFALHSIEVEEKRRQTEAALRETRDKLERRVKERTNELEMLSSKLLNAQEEERKRISGDLHDGIGQCLSAVKFMVETALENMKGKVPDSDLKPLHALVPLLREASEEVRTIVMNLRPSILDDLGILATIGWFCRQFKAVYSYIEVKENIEIEEDIIPDAIKTHIFRILQEAMNNIAKHSKANYVEIFLRKRNNRIELTVKDNGTGFNAQDIMAVKASEKGFGITGMKERTELSGGSFILVSRLNKGTKIRASWAFACMRTIL</sequence>
<dbReference type="RefSeq" id="WP_207689357.1">
    <property type="nucleotide sequence ID" value="NZ_CP061799.1"/>
</dbReference>
<evidence type="ECO:0000256" key="1">
    <source>
        <dbReference type="ARBA" id="ARBA00000085"/>
    </source>
</evidence>
<dbReference type="PANTHER" id="PTHR24421">
    <property type="entry name" value="NITRATE/NITRITE SENSOR PROTEIN NARX-RELATED"/>
    <property type="match status" value="1"/>
</dbReference>
<dbReference type="Gene3D" id="3.30.450.40">
    <property type="match status" value="1"/>
</dbReference>
<evidence type="ECO:0000256" key="8">
    <source>
        <dbReference type="ARBA" id="ARBA00023012"/>
    </source>
</evidence>
<proteinExistence type="predicted"/>
<dbReference type="GO" id="GO:0000155">
    <property type="term" value="F:phosphorelay sensor kinase activity"/>
    <property type="evidence" value="ECO:0007669"/>
    <property type="project" value="InterPro"/>
</dbReference>
<evidence type="ECO:0000256" key="6">
    <source>
        <dbReference type="ARBA" id="ARBA00022777"/>
    </source>
</evidence>